<reference evidence="2 3" key="1">
    <citation type="submission" date="2020-08" db="EMBL/GenBank/DDBJ databases">
        <title>Genomic Encyclopedia of Type Strains, Phase IV (KMG-IV): sequencing the most valuable type-strain genomes for metagenomic binning, comparative biology and taxonomic classification.</title>
        <authorList>
            <person name="Goeker M."/>
        </authorList>
    </citation>
    <scope>NUCLEOTIDE SEQUENCE [LARGE SCALE GENOMIC DNA]</scope>
    <source>
        <strain evidence="2 3">DSM 104969</strain>
    </source>
</reference>
<dbReference type="AlphaFoldDB" id="A0A840CNT5"/>
<feature type="chain" id="PRO_5032916321" description="Lipoprotein" evidence="1">
    <location>
        <begin position="23"/>
        <end position="292"/>
    </location>
</feature>
<name>A0A840CNT5_9BACT</name>
<dbReference type="RefSeq" id="WP_183305194.1">
    <property type="nucleotide sequence ID" value="NZ_JACIEP010000001.1"/>
</dbReference>
<keyword evidence="1" id="KW-0732">Signal</keyword>
<evidence type="ECO:0000313" key="2">
    <source>
        <dbReference type="EMBL" id="MBB4034232.1"/>
    </source>
</evidence>
<accession>A0A840CNT5</accession>
<proteinExistence type="predicted"/>
<feature type="signal peptide" evidence="1">
    <location>
        <begin position="1"/>
        <end position="22"/>
    </location>
</feature>
<comment type="caution">
    <text evidence="2">The sequence shown here is derived from an EMBL/GenBank/DDBJ whole genome shotgun (WGS) entry which is preliminary data.</text>
</comment>
<dbReference type="EMBL" id="JACIEP010000001">
    <property type="protein sequence ID" value="MBB4034232.1"/>
    <property type="molecule type" value="Genomic_DNA"/>
</dbReference>
<keyword evidence="3" id="KW-1185">Reference proteome</keyword>
<protein>
    <recommendedName>
        <fullName evidence="4">Lipoprotein</fullName>
    </recommendedName>
</protein>
<evidence type="ECO:0000256" key="1">
    <source>
        <dbReference type="SAM" id="SignalP"/>
    </source>
</evidence>
<evidence type="ECO:0008006" key="4">
    <source>
        <dbReference type="Google" id="ProtNLM"/>
    </source>
</evidence>
<sequence length="292" mass="32165">MKHLISLLFLSALILISSCSGQDDNEWDYNGQQDTQPTKKSMSIGFSQASLLTFAENNITELGIYVYLNDSLVYGKNLPVNNGELQIEVPLGENLKTFAVANAGEVLDADSLTKVAVYQDENCQKEIFMSEIKSFVSDKSVNEVTLELKRMVGQALLQPTETSAELSAITAFDALDVVFNNVVIGYKPGTGEYITGNATVNTRLADGYKASVYSYPSPADILGNIEVIYLKENNEVTRTLRPLDVSLAYVASKRIVVNMPILDSDYLENPLPTTRLKSVNTSRGISVQEYQF</sequence>
<organism evidence="2 3">
    <name type="scientific">Dysgonomonas hofstadii</name>
    <dbReference type="NCBI Taxonomy" id="637886"/>
    <lineage>
        <taxon>Bacteria</taxon>
        <taxon>Pseudomonadati</taxon>
        <taxon>Bacteroidota</taxon>
        <taxon>Bacteroidia</taxon>
        <taxon>Bacteroidales</taxon>
        <taxon>Dysgonomonadaceae</taxon>
        <taxon>Dysgonomonas</taxon>
    </lineage>
</organism>
<gene>
    <name evidence="2" type="ORF">GGR21_000117</name>
</gene>
<evidence type="ECO:0000313" key="3">
    <source>
        <dbReference type="Proteomes" id="UP000555103"/>
    </source>
</evidence>
<dbReference type="PROSITE" id="PS51257">
    <property type="entry name" value="PROKAR_LIPOPROTEIN"/>
    <property type="match status" value="1"/>
</dbReference>
<dbReference type="Proteomes" id="UP000555103">
    <property type="component" value="Unassembled WGS sequence"/>
</dbReference>